<evidence type="ECO:0000256" key="4">
    <source>
        <dbReference type="ARBA" id="ARBA00023136"/>
    </source>
</evidence>
<proteinExistence type="predicted"/>
<accession>A0AA36DDP8</accession>
<dbReference type="PROSITE" id="PS50850">
    <property type="entry name" value="MFS"/>
    <property type="match status" value="1"/>
</dbReference>
<feature type="transmembrane region" description="Helical" evidence="5">
    <location>
        <begin position="381"/>
        <end position="401"/>
    </location>
</feature>
<keyword evidence="3 5" id="KW-1133">Transmembrane helix</keyword>
<keyword evidence="8" id="KW-1185">Reference proteome</keyword>
<dbReference type="GO" id="GO:0016020">
    <property type="term" value="C:membrane"/>
    <property type="evidence" value="ECO:0007669"/>
    <property type="project" value="UniProtKB-SubCell"/>
</dbReference>
<dbReference type="InterPro" id="IPR045263">
    <property type="entry name" value="GLUT"/>
</dbReference>
<feature type="transmembrane region" description="Helical" evidence="5">
    <location>
        <begin position="225"/>
        <end position="249"/>
    </location>
</feature>
<organism evidence="7 8">
    <name type="scientific">Mesorhabditis spiculigera</name>
    <dbReference type="NCBI Taxonomy" id="96644"/>
    <lineage>
        <taxon>Eukaryota</taxon>
        <taxon>Metazoa</taxon>
        <taxon>Ecdysozoa</taxon>
        <taxon>Nematoda</taxon>
        <taxon>Chromadorea</taxon>
        <taxon>Rhabditida</taxon>
        <taxon>Rhabditina</taxon>
        <taxon>Rhabditomorpha</taxon>
        <taxon>Rhabditoidea</taxon>
        <taxon>Rhabditidae</taxon>
        <taxon>Mesorhabditinae</taxon>
        <taxon>Mesorhabditis</taxon>
    </lineage>
</organism>
<evidence type="ECO:0000256" key="2">
    <source>
        <dbReference type="ARBA" id="ARBA00022692"/>
    </source>
</evidence>
<sequence>MCRALVGVGAVRALLDLIRDQLDFGQIDNLKPSRSVLSLPSPSARPPFASQASPSAAARSYCRLQRECTGDSAFPHTSLNSAVNTVNHFINSSYAERDIQLEETHLSLLRSLLNCLWYAGQVCGAAVSPLICDRYGRKAAYMISIFMMTLAGSVQTVAALTSYPEVLAFGRILSAVFSPLSDAALILYLQEISPAALRGTMSSLYSTGYCVIGLIGMIVGHELVLGHSLFLLLAIPALVGIPSILFSVFMPETPKYLWLSKHNQAGALKSLKFFRGNFSNHTNELEEMIRESDEINTSKTDGLGFTSMLFSKTMRAAFGLSISVLCLTLPFYPLFQGSTYFFLQLGVESNVAQLSSSALMVVLTIACILSTVLIDRFPRRALLLTSGFAGVFSLSMFVLCATVREPLGAMCSTYAFIFAYGIGIGPIAWMVPAELVPLSSRSMMFCTCYAVHSVLVVITSFITVPLCDLYGASAFVPIFILPSIVALLYIALYLPETKGRAIHEILAALRNGHKISPTLD</sequence>
<comment type="subcellular location">
    <subcellularLocation>
        <location evidence="1">Membrane</location>
        <topology evidence="1">Multi-pass membrane protein</topology>
    </subcellularLocation>
</comment>
<dbReference type="EMBL" id="CATQJA010002691">
    <property type="protein sequence ID" value="CAJ0584353.1"/>
    <property type="molecule type" value="Genomic_DNA"/>
</dbReference>
<feature type="transmembrane region" description="Helical" evidence="5">
    <location>
        <begin position="355"/>
        <end position="374"/>
    </location>
</feature>
<dbReference type="AlphaFoldDB" id="A0AA36DDP8"/>
<dbReference type="InterPro" id="IPR005828">
    <property type="entry name" value="MFS_sugar_transport-like"/>
</dbReference>
<evidence type="ECO:0000256" key="5">
    <source>
        <dbReference type="SAM" id="Phobius"/>
    </source>
</evidence>
<dbReference type="PANTHER" id="PTHR23503">
    <property type="entry name" value="SOLUTE CARRIER FAMILY 2"/>
    <property type="match status" value="1"/>
</dbReference>
<protein>
    <recommendedName>
        <fullName evidence="6">Major facilitator superfamily (MFS) profile domain-containing protein</fullName>
    </recommendedName>
</protein>
<feature type="transmembrane region" description="Helical" evidence="5">
    <location>
        <begin position="316"/>
        <end position="335"/>
    </location>
</feature>
<reference evidence="7" key="1">
    <citation type="submission" date="2023-06" db="EMBL/GenBank/DDBJ databases">
        <authorList>
            <person name="Delattre M."/>
        </authorList>
    </citation>
    <scope>NUCLEOTIDE SEQUENCE</scope>
    <source>
        <strain evidence="7">AF72</strain>
    </source>
</reference>
<gene>
    <name evidence="7" type="ORF">MSPICULIGERA_LOCUS22412</name>
</gene>
<dbReference type="GO" id="GO:0015149">
    <property type="term" value="F:hexose transmembrane transporter activity"/>
    <property type="evidence" value="ECO:0007669"/>
    <property type="project" value="TreeGrafter"/>
</dbReference>
<name>A0AA36DDP8_9BILA</name>
<evidence type="ECO:0000256" key="3">
    <source>
        <dbReference type="ARBA" id="ARBA00022989"/>
    </source>
</evidence>
<feature type="transmembrane region" description="Helical" evidence="5">
    <location>
        <begin position="166"/>
        <end position="189"/>
    </location>
</feature>
<dbReference type="Proteomes" id="UP001177023">
    <property type="component" value="Unassembled WGS sequence"/>
</dbReference>
<feature type="transmembrane region" description="Helical" evidence="5">
    <location>
        <begin position="470"/>
        <end position="494"/>
    </location>
</feature>
<dbReference type="PANTHER" id="PTHR23503:SF49">
    <property type="entry name" value="MAJOR FACILITATOR SUPERFAMILY (MFS) PROFILE DOMAIN-CONTAINING PROTEIN"/>
    <property type="match status" value="1"/>
</dbReference>
<evidence type="ECO:0000313" key="7">
    <source>
        <dbReference type="EMBL" id="CAJ0584353.1"/>
    </source>
</evidence>
<evidence type="ECO:0000256" key="1">
    <source>
        <dbReference type="ARBA" id="ARBA00004141"/>
    </source>
</evidence>
<feature type="transmembrane region" description="Helical" evidence="5">
    <location>
        <begin position="139"/>
        <end position="160"/>
    </location>
</feature>
<feature type="transmembrane region" description="Helical" evidence="5">
    <location>
        <begin position="407"/>
        <end position="431"/>
    </location>
</feature>
<dbReference type="SUPFAM" id="SSF103473">
    <property type="entry name" value="MFS general substrate transporter"/>
    <property type="match status" value="1"/>
</dbReference>
<feature type="domain" description="Major facilitator superfamily (MFS) profile" evidence="6">
    <location>
        <begin position="73"/>
        <end position="498"/>
    </location>
</feature>
<dbReference type="Pfam" id="PF00083">
    <property type="entry name" value="Sugar_tr"/>
    <property type="match status" value="1"/>
</dbReference>
<evidence type="ECO:0000259" key="6">
    <source>
        <dbReference type="PROSITE" id="PS50850"/>
    </source>
</evidence>
<feature type="non-terminal residue" evidence="7">
    <location>
        <position position="1"/>
    </location>
</feature>
<feature type="transmembrane region" description="Helical" evidence="5">
    <location>
        <begin position="443"/>
        <end position="464"/>
    </location>
</feature>
<dbReference type="InterPro" id="IPR036259">
    <property type="entry name" value="MFS_trans_sf"/>
</dbReference>
<keyword evidence="4 5" id="KW-0472">Membrane</keyword>
<keyword evidence="2 5" id="KW-0812">Transmembrane</keyword>
<comment type="caution">
    <text evidence="7">The sequence shown here is derived from an EMBL/GenBank/DDBJ whole genome shotgun (WGS) entry which is preliminary data.</text>
</comment>
<dbReference type="Gene3D" id="1.20.1250.20">
    <property type="entry name" value="MFS general substrate transporter like domains"/>
    <property type="match status" value="1"/>
</dbReference>
<feature type="transmembrane region" description="Helical" evidence="5">
    <location>
        <begin position="201"/>
        <end position="219"/>
    </location>
</feature>
<dbReference type="InterPro" id="IPR020846">
    <property type="entry name" value="MFS_dom"/>
</dbReference>
<evidence type="ECO:0000313" key="8">
    <source>
        <dbReference type="Proteomes" id="UP001177023"/>
    </source>
</evidence>